<feature type="compositionally biased region" description="Basic residues" evidence="1">
    <location>
        <begin position="7"/>
        <end position="20"/>
    </location>
</feature>
<accession>A0A397IH83</accession>
<dbReference type="Proteomes" id="UP000266861">
    <property type="component" value="Unassembled WGS sequence"/>
</dbReference>
<proteinExistence type="predicted"/>
<evidence type="ECO:0000256" key="1">
    <source>
        <dbReference type="SAM" id="MobiDB-lite"/>
    </source>
</evidence>
<protein>
    <submittedName>
        <fullName evidence="2">Uncharacterized protein</fullName>
    </submittedName>
</protein>
<reference evidence="2 3" key="1">
    <citation type="submission" date="2018-08" db="EMBL/GenBank/DDBJ databases">
        <title>Genome and evolution of the arbuscular mycorrhizal fungus Diversispora epigaea (formerly Glomus versiforme) and its bacterial endosymbionts.</title>
        <authorList>
            <person name="Sun X."/>
            <person name="Fei Z."/>
            <person name="Harrison M."/>
        </authorList>
    </citation>
    <scope>NUCLEOTIDE SEQUENCE [LARGE SCALE GENOMIC DNA]</scope>
    <source>
        <strain evidence="2 3">IT104</strain>
    </source>
</reference>
<feature type="compositionally biased region" description="Basic and acidic residues" evidence="1">
    <location>
        <begin position="24"/>
        <end position="40"/>
    </location>
</feature>
<evidence type="ECO:0000313" key="2">
    <source>
        <dbReference type="EMBL" id="RHZ75329.1"/>
    </source>
</evidence>
<dbReference type="AlphaFoldDB" id="A0A397IH83"/>
<comment type="caution">
    <text evidence="2">The sequence shown here is derived from an EMBL/GenBank/DDBJ whole genome shotgun (WGS) entry which is preliminary data.</text>
</comment>
<keyword evidence="3" id="KW-1185">Reference proteome</keyword>
<sequence>MTGLKKEFKHHQQEHHKHQSGMKEFSKRKQEVRELKMEAEEPKRKIPVKFQDQLIFQYKEFE</sequence>
<evidence type="ECO:0000313" key="3">
    <source>
        <dbReference type="Proteomes" id="UP000266861"/>
    </source>
</evidence>
<feature type="region of interest" description="Disordered" evidence="1">
    <location>
        <begin position="1"/>
        <end position="40"/>
    </location>
</feature>
<organism evidence="2 3">
    <name type="scientific">Diversispora epigaea</name>
    <dbReference type="NCBI Taxonomy" id="1348612"/>
    <lineage>
        <taxon>Eukaryota</taxon>
        <taxon>Fungi</taxon>
        <taxon>Fungi incertae sedis</taxon>
        <taxon>Mucoromycota</taxon>
        <taxon>Glomeromycotina</taxon>
        <taxon>Glomeromycetes</taxon>
        <taxon>Diversisporales</taxon>
        <taxon>Diversisporaceae</taxon>
        <taxon>Diversispora</taxon>
    </lineage>
</organism>
<dbReference type="EMBL" id="PQFF01000201">
    <property type="protein sequence ID" value="RHZ75329.1"/>
    <property type="molecule type" value="Genomic_DNA"/>
</dbReference>
<name>A0A397IH83_9GLOM</name>
<gene>
    <name evidence="2" type="ORF">Glove_216g45</name>
</gene>